<evidence type="ECO:0000313" key="2">
    <source>
        <dbReference type="EMBL" id="CAG8834270.1"/>
    </source>
</evidence>
<keyword evidence="3" id="KW-1185">Reference proteome</keyword>
<feature type="transmembrane region" description="Helical" evidence="1">
    <location>
        <begin position="44"/>
        <end position="62"/>
    </location>
</feature>
<dbReference type="Proteomes" id="UP000789901">
    <property type="component" value="Unassembled WGS sequence"/>
</dbReference>
<name>A0ABN7WMD3_GIGMA</name>
<proteinExistence type="predicted"/>
<reference evidence="2 3" key="1">
    <citation type="submission" date="2021-06" db="EMBL/GenBank/DDBJ databases">
        <authorList>
            <person name="Kallberg Y."/>
            <person name="Tangrot J."/>
            <person name="Rosling A."/>
        </authorList>
    </citation>
    <scope>NUCLEOTIDE SEQUENCE [LARGE SCALE GENOMIC DNA]</scope>
    <source>
        <strain evidence="2 3">120-4 pot B 10/14</strain>
    </source>
</reference>
<accession>A0ABN7WMD3</accession>
<sequence length="85" mass="8837">AISNFVIGVAVPGVVILGVIILSIVVLGVIIVTRVIVIGTMAMYAGNSSLTSFLLVLLFGVVDAKSCLVSIEKFFGHYGDEVIAL</sequence>
<evidence type="ECO:0000313" key="3">
    <source>
        <dbReference type="Proteomes" id="UP000789901"/>
    </source>
</evidence>
<keyword evidence="1" id="KW-0812">Transmembrane</keyword>
<keyword evidence="1" id="KW-1133">Transmembrane helix</keyword>
<evidence type="ECO:0000256" key="1">
    <source>
        <dbReference type="SAM" id="Phobius"/>
    </source>
</evidence>
<gene>
    <name evidence="2" type="ORF">GMARGA_LOCUS31970</name>
</gene>
<organism evidence="2 3">
    <name type="scientific">Gigaspora margarita</name>
    <dbReference type="NCBI Taxonomy" id="4874"/>
    <lineage>
        <taxon>Eukaryota</taxon>
        <taxon>Fungi</taxon>
        <taxon>Fungi incertae sedis</taxon>
        <taxon>Mucoromycota</taxon>
        <taxon>Glomeromycotina</taxon>
        <taxon>Glomeromycetes</taxon>
        <taxon>Diversisporales</taxon>
        <taxon>Gigasporaceae</taxon>
        <taxon>Gigaspora</taxon>
    </lineage>
</organism>
<dbReference type="EMBL" id="CAJVQB010048990">
    <property type="protein sequence ID" value="CAG8834270.1"/>
    <property type="molecule type" value="Genomic_DNA"/>
</dbReference>
<feature type="non-terminal residue" evidence="2">
    <location>
        <position position="85"/>
    </location>
</feature>
<keyword evidence="1" id="KW-0472">Membrane</keyword>
<comment type="caution">
    <text evidence="2">The sequence shown here is derived from an EMBL/GenBank/DDBJ whole genome shotgun (WGS) entry which is preliminary data.</text>
</comment>
<protein>
    <submittedName>
        <fullName evidence="2">39116_t:CDS:1</fullName>
    </submittedName>
</protein>
<feature type="non-terminal residue" evidence="2">
    <location>
        <position position="1"/>
    </location>
</feature>
<feature type="transmembrane region" description="Helical" evidence="1">
    <location>
        <begin position="6"/>
        <end position="32"/>
    </location>
</feature>